<dbReference type="Proteomes" id="UP000663888">
    <property type="component" value="Unassembled WGS sequence"/>
</dbReference>
<protein>
    <submittedName>
        <fullName evidence="2">Uncharacterized protein</fullName>
    </submittedName>
</protein>
<feature type="region of interest" description="Disordered" evidence="1">
    <location>
        <begin position="688"/>
        <end position="714"/>
    </location>
</feature>
<gene>
    <name evidence="2" type="ORF">RDB_LOCUS126464</name>
</gene>
<dbReference type="AlphaFoldDB" id="A0A8H3CIF1"/>
<accession>A0A8H3CIF1</accession>
<comment type="caution">
    <text evidence="2">The sequence shown here is derived from an EMBL/GenBank/DDBJ whole genome shotgun (WGS) entry which is preliminary data.</text>
</comment>
<evidence type="ECO:0000313" key="3">
    <source>
        <dbReference type="Proteomes" id="UP000663888"/>
    </source>
</evidence>
<dbReference type="EMBL" id="CAJMWX010001341">
    <property type="protein sequence ID" value="CAE6482251.1"/>
    <property type="molecule type" value="Genomic_DNA"/>
</dbReference>
<sequence length="1055" mass="118555">MSVERETPLTQYAKREYYIRLIGRVPTNIADHESDTESTDGGEVGTNSDNSFVIDLEGTPLCSIDVTMSHVAVMYAAGRLLDSIRDPFNASIIRAEMDLLRDREGTTVSQEDYAKWKKEKYEAKCIDPLVSGVVPIPKEARDAVPPCPYLCQLLFKSFCIGGKPGFWSGSRDMLGLEEVRNVRGRSGADALVRKEIQAWFLYIDVSNPLRPRYAFMEEQNIIDSTRVNRNGGRKPLYIFNAREHAYQLMIPEAELYSVAETFGEMEWERHIPGGTPTGRRGFTKLPDDPNIDPDYKVLLLSRMRRAQEHPAVIRMATFGWFVAEDITKPDGTALLQGIWRHSLKYSRNSYHKSVARILLDTDLGKEAVIIRSQAMSETDHPDSPALEYSFTGLPEIASESNTSLKSLALHVITAVDPSRVPGGILALLDSVSHIGILPIVKFRLAQVLKDRSSKQGPGFHEEALQWLSGDESVPKSTNQLSEDNDTWLEHDYDISESHETGPTITGDEETWWLLAYQAFCYRATIAQERLSISLLNQASSGSSSDFQHGPALNSPSNNLWDGEFPGRPLGDVAHPAFDVSYFPRISEHQLLTMLQVWSNMVWLPDLKAEDWDFDCSTPIPLRTLNVSGCHFVTRNTIRQALQIAPSITRIIMIGCKSFGGTDLMLLSLDGTLNNIECILTSETVRDPFQDPRHKKRRRDDAYNHARKLLPEPPNDKVQAKLNSVPGVFFNSTEEFQFQYSTKIHDTFYSKGLFTRSLSHSLARPPALGFDSTTGQVVCGPPRFSIILATHSVGGVPVTGASLPHVPIDTGIEGVGTNGCGLTSIWRGIIDLLEFLGNPYFRNKQRWNMVGWSLIVKSCFSGPGQKWEKQSGLGGGGEFYGFPAYFKGGPGQANEEWIFAYQFRDAVARIQTYWTNGPAVDLLVYPESSSQDCWAFIRYGRDGNPLSKEIPTVVLYNVREFRQAICPDIPILEDEAKWMARVEDILANGTWHPSYPIMNWELDRHMARQGDPTWGELREAAKRMTKPKYMKDVPHELMLLIERMMTCQMNAGNDPF</sequence>
<proteinExistence type="predicted"/>
<evidence type="ECO:0000313" key="2">
    <source>
        <dbReference type="EMBL" id="CAE6482251.1"/>
    </source>
</evidence>
<reference evidence="2" key="1">
    <citation type="submission" date="2021-01" db="EMBL/GenBank/DDBJ databases">
        <authorList>
            <person name="Kaushik A."/>
        </authorList>
    </citation>
    <scope>NUCLEOTIDE SEQUENCE</scope>
    <source>
        <strain evidence="2">AG4-R118</strain>
    </source>
</reference>
<evidence type="ECO:0000256" key="1">
    <source>
        <dbReference type="SAM" id="MobiDB-lite"/>
    </source>
</evidence>
<organism evidence="2 3">
    <name type="scientific">Rhizoctonia solani</name>
    <dbReference type="NCBI Taxonomy" id="456999"/>
    <lineage>
        <taxon>Eukaryota</taxon>
        <taxon>Fungi</taxon>
        <taxon>Dikarya</taxon>
        <taxon>Basidiomycota</taxon>
        <taxon>Agaricomycotina</taxon>
        <taxon>Agaricomycetes</taxon>
        <taxon>Cantharellales</taxon>
        <taxon>Ceratobasidiaceae</taxon>
        <taxon>Rhizoctonia</taxon>
    </lineage>
</organism>
<name>A0A8H3CIF1_9AGAM</name>